<accession>A0A1U6I7K6</accession>
<evidence type="ECO:0000313" key="2">
    <source>
        <dbReference type="Proteomes" id="UP000190989"/>
    </source>
</evidence>
<protein>
    <submittedName>
        <fullName evidence="1">Uncharacterized protein</fullName>
    </submittedName>
</protein>
<dbReference type="STRING" id="428990.SAMN06295987_104314"/>
<organism evidence="1 2">
    <name type="scientific">Novosphingobium mathurense</name>
    <dbReference type="NCBI Taxonomy" id="428990"/>
    <lineage>
        <taxon>Bacteria</taxon>
        <taxon>Pseudomonadati</taxon>
        <taxon>Pseudomonadota</taxon>
        <taxon>Alphaproteobacteria</taxon>
        <taxon>Sphingomonadales</taxon>
        <taxon>Sphingomonadaceae</taxon>
        <taxon>Novosphingobium</taxon>
    </lineage>
</organism>
<dbReference type="Proteomes" id="UP000190989">
    <property type="component" value="Unassembled WGS sequence"/>
</dbReference>
<keyword evidence="2" id="KW-1185">Reference proteome</keyword>
<reference evidence="2" key="1">
    <citation type="submission" date="2017-02" db="EMBL/GenBank/DDBJ databases">
        <authorList>
            <person name="Varghese N."/>
            <person name="Submissions S."/>
        </authorList>
    </citation>
    <scope>NUCLEOTIDE SEQUENCE [LARGE SCALE GENOMIC DNA]</scope>
    <source>
        <strain evidence="2">SM117</strain>
    </source>
</reference>
<evidence type="ECO:0000313" key="1">
    <source>
        <dbReference type="EMBL" id="SLK03959.1"/>
    </source>
</evidence>
<gene>
    <name evidence="1" type="ORF">SAMN06295987_104314</name>
</gene>
<sequence>MTAAIVTGIALSWLSLATVAGIVIGKAIRGPEFEGE</sequence>
<dbReference type="EMBL" id="FVZE01000004">
    <property type="protein sequence ID" value="SLK03959.1"/>
    <property type="molecule type" value="Genomic_DNA"/>
</dbReference>
<proteinExistence type="predicted"/>
<name>A0A1U6I7K6_9SPHN</name>
<dbReference type="AlphaFoldDB" id="A0A1U6I7K6"/>